<feature type="transmembrane region" description="Helical" evidence="1">
    <location>
        <begin position="63"/>
        <end position="81"/>
    </location>
</feature>
<proteinExistence type="predicted"/>
<reference evidence="2" key="1">
    <citation type="journal article" date="2021" name="PeerJ">
        <title>Extensive microbial diversity within the chicken gut microbiome revealed by metagenomics and culture.</title>
        <authorList>
            <person name="Gilroy R."/>
            <person name="Ravi A."/>
            <person name="Getino M."/>
            <person name="Pursley I."/>
            <person name="Horton D.L."/>
            <person name="Alikhan N.F."/>
            <person name="Baker D."/>
            <person name="Gharbi K."/>
            <person name="Hall N."/>
            <person name="Watson M."/>
            <person name="Adriaenssens E.M."/>
            <person name="Foster-Nyarko E."/>
            <person name="Jarju S."/>
            <person name="Secka A."/>
            <person name="Antonio M."/>
            <person name="Oren A."/>
            <person name="Chaudhuri R.R."/>
            <person name="La Ragione R."/>
            <person name="Hildebrand F."/>
            <person name="Pallen M.J."/>
        </authorList>
    </citation>
    <scope>NUCLEOTIDE SEQUENCE</scope>
    <source>
        <strain evidence="2">687</strain>
    </source>
</reference>
<reference evidence="2" key="2">
    <citation type="submission" date="2021-04" db="EMBL/GenBank/DDBJ databases">
        <authorList>
            <person name="Gilroy R."/>
        </authorList>
    </citation>
    <scope>NUCLEOTIDE SEQUENCE</scope>
    <source>
        <strain evidence="2">687</strain>
    </source>
</reference>
<feature type="transmembrane region" description="Helical" evidence="1">
    <location>
        <begin position="31"/>
        <end position="51"/>
    </location>
</feature>
<feature type="transmembrane region" description="Helical" evidence="1">
    <location>
        <begin position="101"/>
        <end position="124"/>
    </location>
</feature>
<gene>
    <name evidence="2" type="ORF">IAA31_00635</name>
</gene>
<evidence type="ECO:0000313" key="3">
    <source>
        <dbReference type="Proteomes" id="UP000824150"/>
    </source>
</evidence>
<keyword evidence="1" id="KW-0812">Transmembrane</keyword>
<dbReference type="EMBL" id="JAHLFG010000007">
    <property type="protein sequence ID" value="MBU3825988.1"/>
    <property type="molecule type" value="Genomic_DNA"/>
</dbReference>
<dbReference type="AlphaFoldDB" id="A0A9E2KMN5"/>
<evidence type="ECO:0000313" key="2">
    <source>
        <dbReference type="EMBL" id="MBU3825988.1"/>
    </source>
</evidence>
<sequence length="129" mass="13762">MKDKFILYLAVFVGAAAGTALRMLADGNVMVYLLLPNLLACFLMGASCFYLSRARVAELYRKAVNAGFLGGLSTYGAPALAQLVAGEVTFFSLLGLFSELMAYLAVSALGWGIAAAGFILWQLWHKGKA</sequence>
<protein>
    <submittedName>
        <fullName evidence="2">CrcB family protein</fullName>
    </submittedName>
</protein>
<feature type="transmembrane region" description="Helical" evidence="1">
    <location>
        <begin position="5"/>
        <end position="25"/>
    </location>
</feature>
<name>A0A9E2KMN5_9GAMM</name>
<comment type="caution">
    <text evidence="2">The sequence shown here is derived from an EMBL/GenBank/DDBJ whole genome shotgun (WGS) entry which is preliminary data.</text>
</comment>
<keyword evidence="1" id="KW-0472">Membrane</keyword>
<dbReference type="Proteomes" id="UP000824150">
    <property type="component" value="Unassembled WGS sequence"/>
</dbReference>
<organism evidence="2 3">
    <name type="scientific">Candidatus Anaerobiospirillum merdipullorum</name>
    <dbReference type="NCBI Taxonomy" id="2838450"/>
    <lineage>
        <taxon>Bacteria</taxon>
        <taxon>Pseudomonadati</taxon>
        <taxon>Pseudomonadota</taxon>
        <taxon>Gammaproteobacteria</taxon>
        <taxon>Aeromonadales</taxon>
        <taxon>Succinivibrionaceae</taxon>
        <taxon>Anaerobiospirillum</taxon>
    </lineage>
</organism>
<evidence type="ECO:0000256" key="1">
    <source>
        <dbReference type="SAM" id="Phobius"/>
    </source>
</evidence>
<accession>A0A9E2KMN5</accession>
<keyword evidence="1" id="KW-1133">Transmembrane helix</keyword>